<evidence type="ECO:0000313" key="7">
    <source>
        <dbReference type="Proteomes" id="UP000054821"/>
    </source>
</evidence>
<gene>
    <name evidence="6" type="ORF">TGAM01_v208253</name>
    <name evidence="5" type="ORF">TGAMA5MH_08143</name>
</gene>
<evidence type="ECO:0000313" key="5">
    <source>
        <dbReference type="EMBL" id="PNP39878.1"/>
    </source>
</evidence>
<evidence type="ECO:0000313" key="8">
    <source>
        <dbReference type="Proteomes" id="UP000236546"/>
    </source>
</evidence>
<keyword evidence="4" id="KW-0560">Oxidoreductase</keyword>
<dbReference type="PANTHER" id="PTHR43098">
    <property type="entry name" value="L-ORNITHINE N(5)-MONOOXYGENASE-RELATED"/>
    <property type="match status" value="1"/>
</dbReference>
<keyword evidence="1" id="KW-0285">Flavoprotein</keyword>
<dbReference type="InterPro" id="IPR036188">
    <property type="entry name" value="FAD/NAD-bd_sf"/>
</dbReference>
<dbReference type="SUPFAM" id="SSF51905">
    <property type="entry name" value="FAD/NAD(P)-binding domain"/>
    <property type="match status" value="2"/>
</dbReference>
<keyword evidence="3" id="KW-0521">NADP</keyword>
<dbReference type="InterPro" id="IPR020946">
    <property type="entry name" value="Flavin_mOase-like"/>
</dbReference>
<dbReference type="PANTHER" id="PTHR43098:SF5">
    <property type="entry name" value="DUAL-FUNCTIONAL MONOOXYGENASE_METHYLTRANSFERASE PSOF"/>
    <property type="match status" value="1"/>
</dbReference>
<accession>A0A0W7V9B9</accession>
<dbReference type="GO" id="GO:0050660">
    <property type="term" value="F:flavin adenine dinucleotide binding"/>
    <property type="evidence" value="ECO:0007669"/>
    <property type="project" value="InterPro"/>
</dbReference>
<dbReference type="Gene3D" id="3.50.50.60">
    <property type="entry name" value="FAD/NAD(P)-binding domain"/>
    <property type="match status" value="3"/>
</dbReference>
<keyword evidence="2" id="KW-0274">FAD</keyword>
<dbReference type="Proteomes" id="UP000054821">
    <property type="component" value="Unassembled WGS sequence"/>
</dbReference>
<dbReference type="OrthoDB" id="66881at2759"/>
<organism evidence="5 8">
    <name type="scientific">Trichoderma gamsii</name>
    <dbReference type="NCBI Taxonomy" id="398673"/>
    <lineage>
        <taxon>Eukaryota</taxon>
        <taxon>Fungi</taxon>
        <taxon>Dikarya</taxon>
        <taxon>Ascomycota</taxon>
        <taxon>Pezizomycotina</taxon>
        <taxon>Sordariomycetes</taxon>
        <taxon>Hypocreomycetidae</taxon>
        <taxon>Hypocreales</taxon>
        <taxon>Hypocreaceae</taxon>
        <taxon>Trichoderma</taxon>
    </lineage>
</organism>
<dbReference type="GeneID" id="29990842"/>
<keyword evidence="7" id="KW-1185">Reference proteome</keyword>
<dbReference type="InterPro" id="IPR050775">
    <property type="entry name" value="FAD-binding_Monooxygenases"/>
</dbReference>
<evidence type="ECO:0000256" key="2">
    <source>
        <dbReference type="ARBA" id="ARBA00022827"/>
    </source>
</evidence>
<evidence type="ECO:0008006" key="9">
    <source>
        <dbReference type="Google" id="ProtNLM"/>
    </source>
</evidence>
<comment type="caution">
    <text evidence="5">The sequence shown here is derived from an EMBL/GenBank/DDBJ whole genome shotgun (WGS) entry which is preliminary data.</text>
</comment>
<proteinExistence type="predicted"/>
<evidence type="ECO:0000313" key="6">
    <source>
        <dbReference type="EMBL" id="PON22998.1"/>
    </source>
</evidence>
<name>A0A0W7V9B9_9HYPO</name>
<evidence type="ECO:0000256" key="1">
    <source>
        <dbReference type="ARBA" id="ARBA00022630"/>
    </source>
</evidence>
<dbReference type="EMBL" id="MTYH01000074">
    <property type="protein sequence ID" value="PNP39878.1"/>
    <property type="molecule type" value="Genomic_DNA"/>
</dbReference>
<dbReference type="Proteomes" id="UP000236546">
    <property type="component" value="Unassembled WGS sequence"/>
</dbReference>
<dbReference type="Pfam" id="PF00743">
    <property type="entry name" value="FMO-like"/>
    <property type="match status" value="1"/>
</dbReference>
<reference evidence="6 7" key="1">
    <citation type="journal article" date="2016" name="Genome Announc.">
        <title>Draft Whole-Genome Sequence of Trichoderma gamsii T6085, a Promising Biocontrol Agent of Fusarium Head Blight on Wheat.</title>
        <authorList>
            <person name="Baroncelli R."/>
            <person name="Zapparata A."/>
            <person name="Piaggeschi G."/>
            <person name="Sarrocco S."/>
            <person name="Vannacci G."/>
        </authorList>
    </citation>
    <scope>NUCLEOTIDE SEQUENCE [LARGE SCALE GENOMIC DNA]</scope>
    <source>
        <strain evidence="6 7">T6085</strain>
    </source>
</reference>
<reference evidence="5 8" key="2">
    <citation type="submission" date="2017-02" db="EMBL/GenBank/DDBJ databases">
        <title>Genomes of Trichoderma spp. with biocontrol activity.</title>
        <authorList>
            <person name="Gardiner D."/>
            <person name="Kazan K."/>
            <person name="Vos C."/>
            <person name="Harvey P."/>
        </authorList>
    </citation>
    <scope>NUCLEOTIDE SEQUENCE [LARGE SCALE GENOMIC DNA]</scope>
    <source>
        <strain evidence="5 8">A5MH</strain>
    </source>
</reference>
<dbReference type="GO" id="GO:0004499">
    <property type="term" value="F:N,N-dimethylaniline monooxygenase activity"/>
    <property type="evidence" value="ECO:0007669"/>
    <property type="project" value="InterPro"/>
</dbReference>
<dbReference type="EMBL" id="JPDN02000033">
    <property type="protein sequence ID" value="PON22998.1"/>
    <property type="molecule type" value="Genomic_DNA"/>
</dbReference>
<reference evidence="6" key="3">
    <citation type="submission" date="2017-08" db="EMBL/GenBank/DDBJ databases">
        <title>Trichoderma gamsii strain T6085, whole genome shotgun sequencing project.</title>
        <authorList>
            <person name="Baroncelli R."/>
        </authorList>
    </citation>
    <scope>NUCLEOTIDE SEQUENCE</scope>
    <source>
        <strain evidence="6">T6085</strain>
    </source>
</reference>
<dbReference type="RefSeq" id="XP_018656016.1">
    <property type="nucleotide sequence ID" value="XM_018810759.1"/>
</dbReference>
<sequence length="535" mass="60295">MSRTFDAIIVGCGFGGVYNLYKLKQLGLSVRAFDKAPEVGGTWYWNQYPGATTDTTSEIYRYREDKELLKTYPWSTRYLSQKENLEYLQHFIEIHDLRQHIQLSAELKSASFDAATSTWTVTFNSTGETYKTTYLILATGHLHTPHKPTIKGIEKFAGPVYHTGEWPEHRDLKGKKVGVIGTGSSGAQLMVNIADDVSHLVSFQRSSQHVVPHNNGPISAEEREWVNSNWDEIWETVDNHPIAQNLVYKSTPTMSVSAEERERIWEEIWNGTNGVAFMYGPFGDILTSEEANRELCKFFEKKIAQYISDPDKRKKLTPTELYVKRPVTMSGYYETFAKKHVDIVNYQFTPLIEANEKGLLTTEKQWDLDVIIFATGYEAMDGSLKVVNPTGTHGTLNETWAKGSTSYLGLSEVGFPNMFFSIGPQSPISNIPPVIEVQANFIAGLIAKAEAKKQENGDGKTVLIEADEQAKDGWLKKCLEIEDASLIKTVKSFITGDFVKGSNVPVHSWLGGFHTYQRFIKDVSENDYVGFKLTN</sequence>
<protein>
    <recommendedName>
        <fullName evidence="9">Cyclohexanone monooxygenase</fullName>
    </recommendedName>
</protein>
<dbReference type="GO" id="GO:0050661">
    <property type="term" value="F:NADP binding"/>
    <property type="evidence" value="ECO:0007669"/>
    <property type="project" value="InterPro"/>
</dbReference>
<dbReference type="STRING" id="398673.A0A0W7V9B9"/>
<evidence type="ECO:0000256" key="4">
    <source>
        <dbReference type="ARBA" id="ARBA00023002"/>
    </source>
</evidence>
<dbReference type="AlphaFoldDB" id="A0A0W7V9B9"/>
<evidence type="ECO:0000256" key="3">
    <source>
        <dbReference type="ARBA" id="ARBA00022857"/>
    </source>
</evidence>